<reference evidence="6 7" key="1">
    <citation type="journal article" date="2019" name="ISME J.">
        <title>Candidatus Macondimonas diazotrophica, a novel gammaproteobacterial genus dominating crude-oil-contaminated coastal sediments.</title>
        <authorList>
            <person name="Karthikeyan S."/>
            <person name="Konstantinidis K."/>
        </authorList>
    </citation>
    <scope>NUCLEOTIDE SEQUENCE [LARGE SCALE GENOMIC DNA]</scope>
    <source>
        <strain evidence="6 7">KTK01</strain>
    </source>
</reference>
<comment type="subcellular location">
    <subcellularLocation>
        <location evidence="1">Periplasm</location>
    </subcellularLocation>
</comment>
<organism evidence="6 7">
    <name type="scientific">Candidatus Macondimonas diazotrophica</name>
    <dbReference type="NCBI Taxonomy" id="2305248"/>
    <lineage>
        <taxon>Bacteria</taxon>
        <taxon>Pseudomonadati</taxon>
        <taxon>Pseudomonadota</taxon>
        <taxon>Gammaproteobacteria</taxon>
        <taxon>Chromatiales</taxon>
        <taxon>Ectothiorhodospiraceae</taxon>
        <taxon>Candidatus Macondimonas</taxon>
    </lineage>
</organism>
<evidence type="ECO:0000256" key="1">
    <source>
        <dbReference type="ARBA" id="ARBA00004418"/>
    </source>
</evidence>
<dbReference type="PANTHER" id="PTHR30504:SF2">
    <property type="entry name" value="GLUCANS BIOSYNTHESIS PROTEIN G"/>
    <property type="match status" value="1"/>
</dbReference>
<dbReference type="GO" id="GO:0051274">
    <property type="term" value="P:beta-glucan biosynthetic process"/>
    <property type="evidence" value="ECO:0007669"/>
    <property type="project" value="TreeGrafter"/>
</dbReference>
<evidence type="ECO:0000256" key="4">
    <source>
        <dbReference type="ARBA" id="ARBA00022764"/>
    </source>
</evidence>
<dbReference type="Gene3D" id="2.60.40.10">
    <property type="entry name" value="Immunoglobulins"/>
    <property type="match status" value="1"/>
</dbReference>
<dbReference type="GO" id="GO:0003824">
    <property type="term" value="F:catalytic activity"/>
    <property type="evidence" value="ECO:0007669"/>
    <property type="project" value="InterPro"/>
</dbReference>
<keyword evidence="4" id="KW-0574">Periplasm</keyword>
<dbReference type="InterPro" id="IPR014718">
    <property type="entry name" value="GH-type_carb-bd"/>
</dbReference>
<dbReference type="UniPathway" id="UPA00637"/>
<comment type="pathway">
    <text evidence="2">Glycan metabolism; osmoregulated periplasmic glucan (OPG) biosynthesis.</text>
</comment>
<dbReference type="GO" id="GO:0030246">
    <property type="term" value="F:carbohydrate binding"/>
    <property type="evidence" value="ECO:0007669"/>
    <property type="project" value="InterPro"/>
</dbReference>
<evidence type="ECO:0000256" key="3">
    <source>
        <dbReference type="ARBA" id="ARBA00009284"/>
    </source>
</evidence>
<dbReference type="Proteomes" id="UP000297890">
    <property type="component" value="Unassembled WGS sequence"/>
</dbReference>
<dbReference type="AlphaFoldDB" id="A0A4Z0FFN3"/>
<protein>
    <submittedName>
        <fullName evidence="6">Glucan biosynthesis protein G</fullName>
    </submittedName>
</protein>
<evidence type="ECO:0000313" key="6">
    <source>
        <dbReference type="EMBL" id="TFZ84181.1"/>
    </source>
</evidence>
<dbReference type="Gene3D" id="2.70.98.10">
    <property type="match status" value="1"/>
</dbReference>
<dbReference type="InterPro" id="IPR013783">
    <property type="entry name" value="Ig-like_fold"/>
</dbReference>
<accession>A0A4Z0FFN3</accession>
<comment type="caution">
    <text evidence="6">The sequence shown here is derived from an EMBL/GenBank/DDBJ whole genome shotgun (WGS) entry which is preliminary data.</text>
</comment>
<evidence type="ECO:0000256" key="2">
    <source>
        <dbReference type="ARBA" id="ARBA00005001"/>
    </source>
</evidence>
<comment type="similarity">
    <text evidence="3">Belongs to the OpgD/OpgG family.</text>
</comment>
<name>A0A4Z0FFN3_9GAMM</name>
<keyword evidence="7" id="KW-1185">Reference proteome</keyword>
<sequence>MPIPSIMELTGADPGHSTAMFKIWSLPASLISLRKRFMDNSNVTKRNPSAFCLRGMAFALTLGVLLAPSLVSAGQFFGFEHAVEIARRKVAQPYAEIPSSVPRSLADLDFQNYYGRIHYRPDKALWAGTDLPFQVQMFHPGHYFTRMVKINVIDEQGVRQVPFDREVFQYLDPVLREAVPPAFGYAGVRIHSPLNVAGRFDDLIAFLGGTYFRALGKGQHYGLSARGVALDTAEPGGEEFPHFTEFWLVKPAPGAQTVELFALSESRRLVGAHRFTVRPGDTTQVDCEVALFFRGSVNKLGIAPLTSMFFFGENTAKDRLPGVAAFHPEVHDSDGLSVLTAGGEWIYRPLTNPQRLVVSSFATQSPRGFGLVQRDRDFDHYRDLKHEYERRPSLWIEPLDDWGTGRVELVQIPTDSDQNDNIVAYWVPERAPKAGDQVRMRYRQHWYADPSAFRAAGGASSTWIRTLSNGGRRFVVSFTGPSLAALDANVRPEAFVTVGDGRGVSDLQIRRNPYDRGYWVEFTVPSGGNAPLELRAYIKNGNDFLTETWSYLLEP</sequence>
<dbReference type="EMBL" id="SRIO01000001">
    <property type="protein sequence ID" value="TFZ84181.1"/>
    <property type="molecule type" value="Genomic_DNA"/>
</dbReference>
<dbReference type="GO" id="GO:0030288">
    <property type="term" value="C:outer membrane-bounded periplasmic space"/>
    <property type="evidence" value="ECO:0007669"/>
    <property type="project" value="TreeGrafter"/>
</dbReference>
<dbReference type="InterPro" id="IPR011013">
    <property type="entry name" value="Gal_mutarotase_sf_dom"/>
</dbReference>
<dbReference type="PANTHER" id="PTHR30504">
    <property type="entry name" value="GLUCANS BIOSYNTHESIS PROTEIN"/>
    <property type="match status" value="1"/>
</dbReference>
<evidence type="ECO:0000259" key="5">
    <source>
        <dbReference type="Pfam" id="PF04349"/>
    </source>
</evidence>
<dbReference type="PIRSF" id="PIRSF006281">
    <property type="entry name" value="MdoG"/>
    <property type="match status" value="1"/>
</dbReference>
<dbReference type="InterPro" id="IPR014756">
    <property type="entry name" value="Ig_E-set"/>
</dbReference>
<dbReference type="InterPro" id="IPR014438">
    <property type="entry name" value="Glucan_biosyn_MdoG/MdoD"/>
</dbReference>
<feature type="domain" description="Glucan biosynthesis periplasmic MdoG C-terminal" evidence="5">
    <location>
        <begin position="77"/>
        <end position="552"/>
    </location>
</feature>
<evidence type="ECO:0000313" key="7">
    <source>
        <dbReference type="Proteomes" id="UP000297890"/>
    </source>
</evidence>
<gene>
    <name evidence="6" type="ORF">E4680_01185</name>
</gene>
<dbReference type="SUPFAM" id="SSF81296">
    <property type="entry name" value="E set domains"/>
    <property type="match status" value="1"/>
</dbReference>
<proteinExistence type="inferred from homology"/>
<dbReference type="SUPFAM" id="SSF74650">
    <property type="entry name" value="Galactose mutarotase-like"/>
    <property type="match status" value="1"/>
</dbReference>
<dbReference type="InterPro" id="IPR007444">
    <property type="entry name" value="Glucan_biosyn_MdoG_C"/>
</dbReference>
<dbReference type="Pfam" id="PF04349">
    <property type="entry name" value="MdoG"/>
    <property type="match status" value="1"/>
</dbReference>